<reference evidence="1 2" key="1">
    <citation type="submission" date="2020-06" db="EMBL/GenBank/DDBJ databases">
        <authorList>
            <person name="Kang J."/>
        </authorList>
    </citation>
    <scope>NUCLEOTIDE SEQUENCE [LARGE SCALE GENOMIC DNA]</scope>
    <source>
        <strain evidence="1 2">DCY120</strain>
    </source>
</reference>
<dbReference type="EMBL" id="JABZEC010000008">
    <property type="protein sequence ID" value="NVY97077.1"/>
    <property type="molecule type" value="Genomic_DNA"/>
</dbReference>
<accession>A0A850R897</accession>
<keyword evidence="2" id="KW-1185">Reference proteome</keyword>
<dbReference type="AlphaFoldDB" id="A0A850R897"/>
<gene>
    <name evidence="1" type="ORF">HU830_08080</name>
</gene>
<evidence type="ECO:0000313" key="2">
    <source>
        <dbReference type="Proteomes" id="UP000563523"/>
    </source>
</evidence>
<dbReference type="Proteomes" id="UP000563523">
    <property type="component" value="Unassembled WGS sequence"/>
</dbReference>
<evidence type="ECO:0000313" key="1">
    <source>
        <dbReference type="EMBL" id="NVY97077.1"/>
    </source>
</evidence>
<protein>
    <submittedName>
        <fullName evidence="1">Uncharacterized protein</fullName>
    </submittedName>
</protein>
<proteinExistence type="predicted"/>
<comment type="caution">
    <text evidence="1">The sequence shown here is derived from an EMBL/GenBank/DDBJ whole genome shotgun (WGS) entry which is preliminary data.</text>
</comment>
<dbReference type="RefSeq" id="WP_176943241.1">
    <property type="nucleotide sequence ID" value="NZ_JABZEC010000008.1"/>
</dbReference>
<sequence length="57" mass="6539">MDISGSELGQLIISQLLLLFLRQYRLGAYLAIDVPLELEKIEQLVLRVAWSLKKARL</sequence>
<organism evidence="1 2">
    <name type="scientific">Bombilactobacillus apium</name>
    <dbReference type="NCBI Taxonomy" id="2675299"/>
    <lineage>
        <taxon>Bacteria</taxon>
        <taxon>Bacillati</taxon>
        <taxon>Bacillota</taxon>
        <taxon>Bacilli</taxon>
        <taxon>Lactobacillales</taxon>
        <taxon>Lactobacillaceae</taxon>
        <taxon>Bombilactobacillus</taxon>
    </lineage>
</organism>
<name>A0A850R897_9LACO</name>